<evidence type="ECO:0000313" key="3">
    <source>
        <dbReference type="EMBL" id="KAB2810211.1"/>
    </source>
</evidence>
<keyword evidence="1" id="KW-1133">Transmembrane helix</keyword>
<dbReference type="RefSeq" id="WP_151667355.1">
    <property type="nucleotide sequence ID" value="NZ_WBVO01000005.1"/>
</dbReference>
<dbReference type="InterPro" id="IPR015915">
    <property type="entry name" value="Kelch-typ_b-propeller"/>
</dbReference>
<evidence type="ECO:0008006" key="5">
    <source>
        <dbReference type="Google" id="ProtNLM"/>
    </source>
</evidence>
<keyword evidence="1" id="KW-0812">Transmembrane</keyword>
<evidence type="ECO:0000313" key="4">
    <source>
        <dbReference type="Proteomes" id="UP000468650"/>
    </source>
</evidence>
<dbReference type="EMBL" id="WBVO01000005">
    <property type="protein sequence ID" value="KAB2810211.1"/>
    <property type="molecule type" value="Genomic_DNA"/>
</dbReference>
<keyword evidence="1" id="KW-0472">Membrane</keyword>
<feature type="transmembrane region" description="Helical" evidence="1">
    <location>
        <begin position="323"/>
        <end position="345"/>
    </location>
</feature>
<evidence type="ECO:0000256" key="1">
    <source>
        <dbReference type="SAM" id="Phobius"/>
    </source>
</evidence>
<name>A0A6N6RGB6_9FLAO</name>
<keyword evidence="4" id="KW-1185">Reference proteome</keyword>
<organism evidence="3 4">
    <name type="scientific">Phaeocystidibacter luteus</name>
    <dbReference type="NCBI Taxonomy" id="911197"/>
    <lineage>
        <taxon>Bacteria</taxon>
        <taxon>Pseudomonadati</taxon>
        <taxon>Bacteroidota</taxon>
        <taxon>Flavobacteriia</taxon>
        <taxon>Flavobacteriales</taxon>
        <taxon>Phaeocystidibacteraceae</taxon>
        <taxon>Phaeocystidibacter</taxon>
    </lineage>
</organism>
<dbReference type="SUPFAM" id="SSF50965">
    <property type="entry name" value="Galactose oxidase, central domain"/>
    <property type="match status" value="1"/>
</dbReference>
<protein>
    <recommendedName>
        <fullName evidence="5">DUF4350 domain-containing protein</fullName>
    </recommendedName>
</protein>
<gene>
    <name evidence="3" type="ORF">F8C67_08230</name>
</gene>
<keyword evidence="2" id="KW-0732">Signal</keyword>
<feature type="signal peptide" evidence="2">
    <location>
        <begin position="1"/>
        <end position="19"/>
    </location>
</feature>
<feature type="chain" id="PRO_5026913321" description="DUF4350 domain-containing protein" evidence="2">
    <location>
        <begin position="20"/>
        <end position="464"/>
    </location>
</feature>
<dbReference type="AlphaFoldDB" id="A0A6N6RGB6"/>
<reference evidence="3 4" key="1">
    <citation type="submission" date="2019-09" db="EMBL/GenBank/DDBJ databases">
        <title>Genomes of family Cryomorphaceae.</title>
        <authorList>
            <person name="Bowman J.P."/>
        </authorList>
    </citation>
    <scope>NUCLEOTIDE SEQUENCE [LARGE SCALE GENOMIC DNA]</scope>
    <source>
        <strain evidence="3 4">LMG 25704</strain>
    </source>
</reference>
<accession>A0A6N6RGB6</accession>
<dbReference type="InterPro" id="IPR011043">
    <property type="entry name" value="Gal_Oxase/kelch_b-propeller"/>
</dbReference>
<sequence length="464" mass="54163">MKVPLHILIFTVLSLSAVAQQWPEVYWLDSPSERVYSIYPDSTLRAWNGEYWETTGSIEFINIDTSDFVGVERLVAIRGSKPLHFTATGTQQVYIYDDKTNTFYRDDATYHRGYNFQSIKWWRNDTLFSLGGYGFWHTHGILSYYSNTSKEWHVIPTKGGPLHITDDIYHFSDDGTRLYFTYSSVIHGSDTERQTEVWSLNLKTKKWTELGVLNEQVLAILKSDRQAIPVPFGILLNGEQKHLIDLQHNRIDLIESSVIDLRFRSKNTLKNGNGTLIGEDYLLDYHVPRSSNIGKSIGFRYEFAKIDSARRNPEKVYLTGWPLWIWGVIIAGSCLLIFILIRVYLKLRQPFLKGSTVQAEEGFFQSLDKQEVTLLRALLRSEMRGEGLQSGPITEIMGWEEKSWDNQRKWRNNLIKELNRRAQEHLNIEQLIYREKNPHDKRERVYKLNPDGFRLLRDSLHFTS</sequence>
<dbReference type="Gene3D" id="2.120.10.80">
    <property type="entry name" value="Kelch-type beta propeller"/>
    <property type="match status" value="1"/>
</dbReference>
<dbReference type="OrthoDB" id="1523986at2"/>
<proteinExistence type="predicted"/>
<evidence type="ECO:0000256" key="2">
    <source>
        <dbReference type="SAM" id="SignalP"/>
    </source>
</evidence>
<dbReference type="Proteomes" id="UP000468650">
    <property type="component" value="Unassembled WGS sequence"/>
</dbReference>
<comment type="caution">
    <text evidence="3">The sequence shown here is derived from an EMBL/GenBank/DDBJ whole genome shotgun (WGS) entry which is preliminary data.</text>
</comment>